<reference evidence="2" key="1">
    <citation type="submission" date="2020-03" db="EMBL/GenBank/DDBJ databases">
        <authorList>
            <person name="Weist P."/>
        </authorList>
    </citation>
    <scope>NUCLEOTIDE SEQUENCE</scope>
</reference>
<evidence type="ECO:0000313" key="2">
    <source>
        <dbReference type="EMBL" id="CAB1429722.1"/>
    </source>
</evidence>
<proteinExistence type="predicted"/>
<dbReference type="AlphaFoldDB" id="A0A9N7YJY7"/>
<name>A0A9N7YJY7_PLEPL</name>
<accession>A0A9N7YJY7</accession>
<organism evidence="2 3">
    <name type="scientific">Pleuronectes platessa</name>
    <name type="common">European plaice</name>
    <dbReference type="NCBI Taxonomy" id="8262"/>
    <lineage>
        <taxon>Eukaryota</taxon>
        <taxon>Metazoa</taxon>
        <taxon>Chordata</taxon>
        <taxon>Craniata</taxon>
        <taxon>Vertebrata</taxon>
        <taxon>Euteleostomi</taxon>
        <taxon>Actinopterygii</taxon>
        <taxon>Neopterygii</taxon>
        <taxon>Teleostei</taxon>
        <taxon>Neoteleostei</taxon>
        <taxon>Acanthomorphata</taxon>
        <taxon>Carangaria</taxon>
        <taxon>Pleuronectiformes</taxon>
        <taxon>Pleuronectoidei</taxon>
        <taxon>Pleuronectidae</taxon>
        <taxon>Pleuronectes</taxon>
    </lineage>
</organism>
<sequence>MQFRGGAVLGSSRQQLSTIPPTQQPSHLRPSHHIVSSSTGAFRADQDSRATAHLHRASVTCEGNRTQCGSRLQRGPGPTHHPQQKAPLFSRGSTVHGHRRRTTQLEPVPVDKTPAVTSASRTRDCDEPAPVDDTGRADLPTPDVCDPQPGGDTPQVACRHPRALNIFLFTGKHEHQTPGIVFGVNFPTQTEFGLSQIRRLPDA</sequence>
<feature type="region of interest" description="Disordered" evidence="1">
    <location>
        <begin position="1"/>
        <end position="141"/>
    </location>
</feature>
<evidence type="ECO:0000313" key="3">
    <source>
        <dbReference type="Proteomes" id="UP001153269"/>
    </source>
</evidence>
<feature type="compositionally biased region" description="Polar residues" evidence="1">
    <location>
        <begin position="61"/>
        <end position="70"/>
    </location>
</feature>
<gene>
    <name evidence="2" type="ORF">PLEPLA_LOCUS17702</name>
</gene>
<keyword evidence="3" id="KW-1185">Reference proteome</keyword>
<dbReference type="Proteomes" id="UP001153269">
    <property type="component" value="Unassembled WGS sequence"/>
</dbReference>
<protein>
    <submittedName>
        <fullName evidence="2">Uncharacterized protein</fullName>
    </submittedName>
</protein>
<feature type="compositionally biased region" description="Polar residues" evidence="1">
    <location>
        <begin position="11"/>
        <end position="26"/>
    </location>
</feature>
<evidence type="ECO:0000256" key="1">
    <source>
        <dbReference type="SAM" id="MobiDB-lite"/>
    </source>
</evidence>
<dbReference type="EMBL" id="CADEAL010001164">
    <property type="protein sequence ID" value="CAB1429722.1"/>
    <property type="molecule type" value="Genomic_DNA"/>
</dbReference>
<comment type="caution">
    <text evidence="2">The sequence shown here is derived from an EMBL/GenBank/DDBJ whole genome shotgun (WGS) entry which is preliminary data.</text>
</comment>